<keyword evidence="1" id="KW-0175">Coiled coil</keyword>
<keyword evidence="3" id="KW-1185">Reference proteome</keyword>
<dbReference type="WBParaSite" id="MhA1_Contig318.frz3.gene3">
    <property type="protein sequence ID" value="MhA1_Contig318.frz3.gene3"/>
    <property type="gene ID" value="MhA1_Contig318.frz3.gene3"/>
</dbReference>
<proteinExistence type="predicted"/>
<dbReference type="Proteomes" id="UP000095281">
    <property type="component" value="Unplaced"/>
</dbReference>
<name>A0A1I8BMS6_MELHA</name>
<organism evidence="3 4">
    <name type="scientific">Meloidogyne hapla</name>
    <name type="common">Root-knot nematode worm</name>
    <dbReference type="NCBI Taxonomy" id="6305"/>
    <lineage>
        <taxon>Eukaryota</taxon>
        <taxon>Metazoa</taxon>
        <taxon>Ecdysozoa</taxon>
        <taxon>Nematoda</taxon>
        <taxon>Chromadorea</taxon>
        <taxon>Rhabditida</taxon>
        <taxon>Tylenchina</taxon>
        <taxon>Tylenchomorpha</taxon>
        <taxon>Tylenchoidea</taxon>
        <taxon>Meloidogynidae</taxon>
        <taxon>Meloidogyninae</taxon>
        <taxon>Meloidogyne</taxon>
    </lineage>
</organism>
<protein>
    <submittedName>
        <fullName evidence="4">Uncharacterized protein</fullName>
    </submittedName>
</protein>
<dbReference type="AlphaFoldDB" id="A0A1I8BMS6"/>
<feature type="coiled-coil region" evidence="1">
    <location>
        <begin position="31"/>
        <end position="58"/>
    </location>
</feature>
<evidence type="ECO:0000256" key="1">
    <source>
        <dbReference type="SAM" id="Coils"/>
    </source>
</evidence>
<accession>A0A1I8BMS6</accession>
<evidence type="ECO:0000313" key="4">
    <source>
        <dbReference type="WBParaSite" id="MhA1_Contig318.frz3.gene3"/>
    </source>
</evidence>
<evidence type="ECO:0000313" key="3">
    <source>
        <dbReference type="Proteomes" id="UP000095281"/>
    </source>
</evidence>
<evidence type="ECO:0000256" key="2">
    <source>
        <dbReference type="SAM" id="SignalP"/>
    </source>
</evidence>
<sequence>MFISLLFILLLNYYGNSKGASSSVDSQSYLYDAAEANYNSFENNSKSYENKYKYLEDLEKHKENIKKNKYIPLYKDDIWSPTENDFKGSYINFSNKEEKFQVNEMVEIKREEEWILAKILEEINGKYKLRIESGIFSGFQLIQYPKDVYKIKEIKSFNEGEIVEIKNSDKLTGKDEWLKAKILRKDGYFYIIIVIERCRIYGQSFRRYHRNIRKLVEENFINENFEFGELVELYNKGEWIKGRITGNEKGKYVLKIEMGPLSGNIFRRVPNQVRKLNDNPKIDIKIGEIVEVTNKDEITGKLGWLKAMVLESNDGYNYKVMVINDSQHDKAIFERNPNEIRKIKSENFEIGEIVEAKNVDNITGNMEWLKSKVVGIEEEKYIIEVVEHCKLHGTIFPLTFHDLRKFKQEDFQIGEIVEEHVFDKNTKKAEWFEAKVFRKEGEMYFLMRGNYVHKQYPYHMRKHK</sequence>
<feature type="signal peptide" evidence="2">
    <location>
        <begin position="1"/>
        <end position="19"/>
    </location>
</feature>
<feature type="chain" id="PRO_5009315959" evidence="2">
    <location>
        <begin position="20"/>
        <end position="464"/>
    </location>
</feature>
<keyword evidence="2" id="KW-0732">Signal</keyword>
<reference evidence="4" key="1">
    <citation type="submission" date="2016-11" db="UniProtKB">
        <authorList>
            <consortium name="WormBaseParasite"/>
        </authorList>
    </citation>
    <scope>IDENTIFICATION</scope>
</reference>